<dbReference type="AlphaFoldDB" id="A0AAE2CP69"/>
<organism evidence="1 2">
    <name type="scientific">Sesamum alatum</name>
    <dbReference type="NCBI Taxonomy" id="300844"/>
    <lineage>
        <taxon>Eukaryota</taxon>
        <taxon>Viridiplantae</taxon>
        <taxon>Streptophyta</taxon>
        <taxon>Embryophyta</taxon>
        <taxon>Tracheophyta</taxon>
        <taxon>Spermatophyta</taxon>
        <taxon>Magnoliopsida</taxon>
        <taxon>eudicotyledons</taxon>
        <taxon>Gunneridae</taxon>
        <taxon>Pentapetalae</taxon>
        <taxon>asterids</taxon>
        <taxon>lamiids</taxon>
        <taxon>Lamiales</taxon>
        <taxon>Pedaliaceae</taxon>
        <taxon>Sesamum</taxon>
    </lineage>
</organism>
<dbReference type="PANTHER" id="PTHR47578:SF1">
    <property type="entry name" value="THIOREDOXIN-LIKE PROTEIN CDSP32, CHLOROPLASTIC"/>
    <property type="match status" value="1"/>
</dbReference>
<dbReference type="GO" id="GO:0016671">
    <property type="term" value="F:oxidoreductase activity, acting on a sulfur group of donors, disulfide as acceptor"/>
    <property type="evidence" value="ECO:0007669"/>
    <property type="project" value="InterPro"/>
</dbReference>
<proteinExistence type="predicted"/>
<dbReference type="InterPro" id="IPR036249">
    <property type="entry name" value="Thioredoxin-like_sf"/>
</dbReference>
<reference evidence="1" key="1">
    <citation type="submission" date="2020-06" db="EMBL/GenBank/DDBJ databases">
        <authorList>
            <person name="Li T."/>
            <person name="Hu X."/>
            <person name="Zhang T."/>
            <person name="Song X."/>
            <person name="Zhang H."/>
            <person name="Dai N."/>
            <person name="Sheng W."/>
            <person name="Hou X."/>
            <person name="Wei L."/>
        </authorList>
    </citation>
    <scope>NUCLEOTIDE SEQUENCE</scope>
    <source>
        <strain evidence="1">3651</strain>
        <tissue evidence="1">Leaf</tissue>
    </source>
</reference>
<dbReference type="Gene3D" id="3.40.30.10">
    <property type="entry name" value="Glutaredoxin"/>
    <property type="match status" value="1"/>
</dbReference>
<dbReference type="Proteomes" id="UP001293254">
    <property type="component" value="Unassembled WGS sequence"/>
</dbReference>
<evidence type="ECO:0000313" key="1">
    <source>
        <dbReference type="EMBL" id="KAK4429440.1"/>
    </source>
</evidence>
<accession>A0AAE2CP69</accession>
<reference evidence="1" key="2">
    <citation type="journal article" date="2024" name="Plant">
        <title>Genomic evolution and insights into agronomic trait innovations of Sesamum species.</title>
        <authorList>
            <person name="Miao H."/>
            <person name="Wang L."/>
            <person name="Qu L."/>
            <person name="Liu H."/>
            <person name="Sun Y."/>
            <person name="Le M."/>
            <person name="Wang Q."/>
            <person name="Wei S."/>
            <person name="Zheng Y."/>
            <person name="Lin W."/>
            <person name="Duan Y."/>
            <person name="Cao H."/>
            <person name="Xiong S."/>
            <person name="Wang X."/>
            <person name="Wei L."/>
            <person name="Li C."/>
            <person name="Ma Q."/>
            <person name="Ju M."/>
            <person name="Zhao R."/>
            <person name="Li G."/>
            <person name="Mu C."/>
            <person name="Tian Q."/>
            <person name="Mei H."/>
            <person name="Zhang T."/>
            <person name="Gao T."/>
            <person name="Zhang H."/>
        </authorList>
    </citation>
    <scope>NUCLEOTIDE SEQUENCE</scope>
    <source>
        <strain evidence="1">3651</strain>
    </source>
</reference>
<comment type="caution">
    <text evidence="1">The sequence shown here is derived from an EMBL/GenBank/DDBJ whole genome shotgun (WGS) entry which is preliminary data.</text>
</comment>
<dbReference type="SUPFAM" id="SSF52833">
    <property type="entry name" value="Thioredoxin-like"/>
    <property type="match status" value="1"/>
</dbReference>
<evidence type="ECO:0000313" key="2">
    <source>
        <dbReference type="Proteomes" id="UP001293254"/>
    </source>
</evidence>
<gene>
    <name evidence="1" type="ORF">Salat_1244500</name>
</gene>
<dbReference type="PANTHER" id="PTHR47578">
    <property type="entry name" value="THIOREDOXIN-LIKE PROTEIN CDSP32, CHLOROPLASTIC"/>
    <property type="match status" value="1"/>
</dbReference>
<dbReference type="EMBL" id="JACGWO010000004">
    <property type="protein sequence ID" value="KAK4429440.1"/>
    <property type="molecule type" value="Genomic_DNA"/>
</dbReference>
<name>A0AAE2CP69_9LAMI</name>
<sequence>MAAITNFLLKQPPYLAPVTKISPLSPQFSSNLLPTSSKPRQNFFNLETNRPIFVPKATAASGVEKVKKKERVQRVHNTQEFDDALRAAKNRLVVVEFAASDSEDSSKIYPFMVDLSRNCSDVDFLLVMGDESGC</sequence>
<keyword evidence="2" id="KW-1185">Reference proteome</keyword>
<dbReference type="InterPro" id="IPR044192">
    <property type="entry name" value="CDSP32"/>
</dbReference>
<protein>
    <submittedName>
        <fullName evidence="1">Thioredoxin-like protein CDSP32, chloroplastic</fullName>
    </submittedName>
</protein>